<feature type="region of interest" description="Disordered" evidence="1">
    <location>
        <begin position="138"/>
        <end position="205"/>
    </location>
</feature>
<dbReference type="AlphaFoldDB" id="A0AAW1QLV8"/>
<evidence type="ECO:0000256" key="1">
    <source>
        <dbReference type="SAM" id="MobiDB-lite"/>
    </source>
</evidence>
<organism evidence="2 3">
    <name type="scientific">Apatococcus lobatus</name>
    <dbReference type="NCBI Taxonomy" id="904363"/>
    <lineage>
        <taxon>Eukaryota</taxon>
        <taxon>Viridiplantae</taxon>
        <taxon>Chlorophyta</taxon>
        <taxon>core chlorophytes</taxon>
        <taxon>Trebouxiophyceae</taxon>
        <taxon>Chlorellales</taxon>
        <taxon>Chlorellaceae</taxon>
        <taxon>Apatococcus</taxon>
    </lineage>
</organism>
<gene>
    <name evidence="2" type="ORF">WJX74_000776</name>
</gene>
<sequence>MAKRCAAAMEDGLDPRTLKMDLGIKTLRNQSVEWIHEALLQLKELAAKGLVVRGYEMAGTMQALDPAFQRATGKATHRLFHSDEEAEHGHVPEGHEKADEYHNELHGLFNSNMHLEEGRGLIVEQLFRGLVRPTRLDRARESRQISLPTDMFSSDSEAEPDSSDEAYDADGKAFAEVVNSHAEEEPFAADEIQEGSSDAEAAVIE</sequence>
<comment type="caution">
    <text evidence="2">The sequence shown here is derived from an EMBL/GenBank/DDBJ whole genome shotgun (WGS) entry which is preliminary data.</text>
</comment>
<evidence type="ECO:0000313" key="2">
    <source>
        <dbReference type="EMBL" id="KAK9822400.1"/>
    </source>
</evidence>
<feature type="compositionally biased region" description="Acidic residues" evidence="1">
    <location>
        <begin position="156"/>
        <end position="168"/>
    </location>
</feature>
<dbReference type="Proteomes" id="UP001438707">
    <property type="component" value="Unassembled WGS sequence"/>
</dbReference>
<accession>A0AAW1QLV8</accession>
<reference evidence="2 3" key="1">
    <citation type="journal article" date="2024" name="Nat. Commun.">
        <title>Phylogenomics reveals the evolutionary origins of lichenization in chlorophyte algae.</title>
        <authorList>
            <person name="Puginier C."/>
            <person name="Libourel C."/>
            <person name="Otte J."/>
            <person name="Skaloud P."/>
            <person name="Haon M."/>
            <person name="Grisel S."/>
            <person name="Petersen M."/>
            <person name="Berrin J.G."/>
            <person name="Delaux P.M."/>
            <person name="Dal Grande F."/>
            <person name="Keller J."/>
        </authorList>
    </citation>
    <scope>NUCLEOTIDE SEQUENCE [LARGE SCALE GENOMIC DNA]</scope>
    <source>
        <strain evidence="2 3">SAG 2145</strain>
    </source>
</reference>
<proteinExistence type="predicted"/>
<keyword evidence="3" id="KW-1185">Reference proteome</keyword>
<dbReference type="EMBL" id="JALJOS010000032">
    <property type="protein sequence ID" value="KAK9822400.1"/>
    <property type="molecule type" value="Genomic_DNA"/>
</dbReference>
<evidence type="ECO:0000313" key="3">
    <source>
        <dbReference type="Proteomes" id="UP001438707"/>
    </source>
</evidence>
<name>A0AAW1QLV8_9CHLO</name>
<protein>
    <submittedName>
        <fullName evidence="2">Uncharacterized protein</fullName>
    </submittedName>
</protein>